<keyword evidence="2" id="KW-0808">Transferase</keyword>
<dbReference type="GO" id="GO:0005886">
    <property type="term" value="C:plasma membrane"/>
    <property type="evidence" value="ECO:0007669"/>
    <property type="project" value="TreeGrafter"/>
</dbReference>
<dbReference type="GO" id="GO:0043235">
    <property type="term" value="C:receptor complex"/>
    <property type="evidence" value="ECO:0007669"/>
    <property type="project" value="TreeGrafter"/>
</dbReference>
<evidence type="ECO:0000256" key="4">
    <source>
        <dbReference type="ARBA" id="ARBA00022777"/>
    </source>
</evidence>
<dbReference type="Gene3D" id="1.10.510.10">
    <property type="entry name" value="Transferase(Phosphotransferase) domain 1"/>
    <property type="match status" value="2"/>
</dbReference>
<accession>A0A2K6JVE5</accession>
<evidence type="ECO:0000313" key="8">
    <source>
        <dbReference type="Ensembl" id="ENSRBIP00000002994.1"/>
    </source>
</evidence>
<evidence type="ECO:0000313" key="9">
    <source>
        <dbReference type="Proteomes" id="UP000233180"/>
    </source>
</evidence>
<dbReference type="PANTHER" id="PTHR24416:SF390">
    <property type="entry name" value="VASCULAR ENDOTHELIAL GROWTH FACTOR RECEPTOR 1"/>
    <property type="match status" value="1"/>
</dbReference>
<proteinExistence type="predicted"/>
<feature type="domain" description="Protein kinase" evidence="7">
    <location>
        <begin position="1"/>
        <end position="219"/>
    </location>
</feature>
<dbReference type="PROSITE" id="PS50011">
    <property type="entry name" value="PROTEIN_KINASE_DOM"/>
    <property type="match status" value="1"/>
</dbReference>
<protein>
    <recommendedName>
        <fullName evidence="7">Protein kinase domain-containing protein</fullName>
    </recommendedName>
</protein>
<dbReference type="InterPro" id="IPR001245">
    <property type="entry name" value="Ser-Thr/Tyr_kinase_cat_dom"/>
</dbReference>
<sequence>MVIVEYCKYRNLSNYLKSKHDLFFLNKDVALHMECKKEKMEPGLEQGKKQNWIASPAARDSDSFYKEPITTEDLISYSFQVARDMKFLSYRKCIHRDLAARNIHLSENNVVKICDFGLAQDIYKNPGYVRKGAPRATCGLMGVLLWEISLGGSPYPGVQMDEHFCSCLREGMRIRAAEYSTPEIYQLMPDCRHKDPKERPRFAELVEKPGDLLQANDFFKEGISAPKFNSGSSDDVRYVNTFKFMSLERIKTFEELLPNATSMFDDYQGDSSALLDFPMLKHFTRTDSKPKASLKIDLRLTSKSKESGLSDVSSGHISEGKHGFTYHNTKLERKMACFGYNSVALYSTRLEFNTKPYF</sequence>
<evidence type="ECO:0000256" key="6">
    <source>
        <dbReference type="ARBA" id="ARBA00023170"/>
    </source>
</evidence>
<dbReference type="OMA" id="DEHFCSC"/>
<dbReference type="STRING" id="61621.ENSRBIP00000002994"/>
<name>A0A2K6JVE5_RHIBE</name>
<reference evidence="8" key="3">
    <citation type="submission" date="2025-09" db="UniProtKB">
        <authorList>
            <consortium name="Ensembl"/>
        </authorList>
    </citation>
    <scope>IDENTIFICATION</scope>
</reference>
<dbReference type="GO" id="GO:0004714">
    <property type="term" value="F:transmembrane receptor protein tyrosine kinase activity"/>
    <property type="evidence" value="ECO:0007669"/>
    <property type="project" value="TreeGrafter"/>
</dbReference>
<dbReference type="InterPro" id="IPR011009">
    <property type="entry name" value="Kinase-like_dom_sf"/>
</dbReference>
<evidence type="ECO:0000256" key="5">
    <source>
        <dbReference type="ARBA" id="ARBA00022840"/>
    </source>
</evidence>
<dbReference type="AlphaFoldDB" id="A0A2K6JVE5"/>
<dbReference type="SMART" id="SM00219">
    <property type="entry name" value="TyrKc"/>
    <property type="match status" value="1"/>
</dbReference>
<evidence type="ECO:0000256" key="1">
    <source>
        <dbReference type="ARBA" id="ARBA00022553"/>
    </source>
</evidence>
<dbReference type="InterPro" id="IPR050122">
    <property type="entry name" value="RTK"/>
</dbReference>
<keyword evidence="1" id="KW-0597">Phosphoprotein</keyword>
<keyword evidence="9" id="KW-1185">Reference proteome</keyword>
<dbReference type="GO" id="GO:0007169">
    <property type="term" value="P:cell surface receptor protein tyrosine kinase signaling pathway"/>
    <property type="evidence" value="ECO:0007669"/>
    <property type="project" value="TreeGrafter"/>
</dbReference>
<dbReference type="GO" id="GO:0005524">
    <property type="term" value="F:ATP binding"/>
    <property type="evidence" value="ECO:0007669"/>
    <property type="project" value="UniProtKB-KW"/>
</dbReference>
<dbReference type="Proteomes" id="UP000233180">
    <property type="component" value="Unassembled WGS sequence"/>
</dbReference>
<dbReference type="InterPro" id="IPR000719">
    <property type="entry name" value="Prot_kinase_dom"/>
</dbReference>
<dbReference type="InterPro" id="IPR020635">
    <property type="entry name" value="Tyr_kinase_cat_dom"/>
</dbReference>
<dbReference type="Ensembl" id="ENSRBIT00000015630.1">
    <property type="protein sequence ID" value="ENSRBIP00000002994.1"/>
    <property type="gene ID" value="ENSRBIG00000014328.1"/>
</dbReference>
<reference evidence="8" key="2">
    <citation type="submission" date="2025-08" db="UniProtKB">
        <authorList>
            <consortium name="Ensembl"/>
        </authorList>
    </citation>
    <scope>IDENTIFICATION</scope>
</reference>
<dbReference type="GeneTree" id="ENSGT00940000159358"/>
<keyword evidence="5" id="KW-0067">ATP-binding</keyword>
<dbReference type="PANTHER" id="PTHR24416">
    <property type="entry name" value="TYROSINE-PROTEIN KINASE RECEPTOR"/>
    <property type="match status" value="1"/>
</dbReference>
<dbReference type="Pfam" id="PF07714">
    <property type="entry name" value="PK_Tyr_Ser-Thr"/>
    <property type="match status" value="2"/>
</dbReference>
<keyword evidence="3" id="KW-0547">Nucleotide-binding</keyword>
<reference evidence="8 9" key="1">
    <citation type="submission" date="2016-06" db="EMBL/GenBank/DDBJ databases">
        <title>Genome of Rhinopithecus bieti.</title>
        <authorList>
            <person name="Wu"/>
            <person name="C.-I. and Zhang"/>
            <person name="Y."/>
        </authorList>
    </citation>
    <scope>NUCLEOTIDE SEQUENCE</scope>
</reference>
<organism evidence="8 9">
    <name type="scientific">Rhinopithecus bieti</name>
    <name type="common">Black snub-nosed monkey</name>
    <name type="synonym">Pygathrix bieti</name>
    <dbReference type="NCBI Taxonomy" id="61621"/>
    <lineage>
        <taxon>Eukaryota</taxon>
        <taxon>Metazoa</taxon>
        <taxon>Chordata</taxon>
        <taxon>Craniata</taxon>
        <taxon>Vertebrata</taxon>
        <taxon>Euteleostomi</taxon>
        <taxon>Mammalia</taxon>
        <taxon>Eutheria</taxon>
        <taxon>Euarchontoglires</taxon>
        <taxon>Primates</taxon>
        <taxon>Haplorrhini</taxon>
        <taxon>Catarrhini</taxon>
        <taxon>Cercopithecidae</taxon>
        <taxon>Colobinae</taxon>
        <taxon>Rhinopithecus</taxon>
    </lineage>
</organism>
<evidence type="ECO:0000256" key="2">
    <source>
        <dbReference type="ARBA" id="ARBA00022679"/>
    </source>
</evidence>
<keyword evidence="4" id="KW-0418">Kinase</keyword>
<dbReference type="SUPFAM" id="SSF56112">
    <property type="entry name" value="Protein kinase-like (PK-like)"/>
    <property type="match status" value="1"/>
</dbReference>
<dbReference type="GO" id="GO:0019838">
    <property type="term" value="F:growth factor binding"/>
    <property type="evidence" value="ECO:0007669"/>
    <property type="project" value="TreeGrafter"/>
</dbReference>
<evidence type="ECO:0000259" key="7">
    <source>
        <dbReference type="PROSITE" id="PS50011"/>
    </source>
</evidence>
<evidence type="ECO:0000256" key="3">
    <source>
        <dbReference type="ARBA" id="ARBA00022741"/>
    </source>
</evidence>
<keyword evidence="6" id="KW-0675">Receptor</keyword>